<evidence type="ECO:0000256" key="6">
    <source>
        <dbReference type="ARBA" id="ARBA00032162"/>
    </source>
</evidence>
<proteinExistence type="inferred from homology"/>
<dbReference type="PANTHER" id="PTHR11839">
    <property type="entry name" value="UDP/ADP-SUGAR PYROPHOSPHATASE"/>
    <property type="match status" value="1"/>
</dbReference>
<evidence type="ECO:0000256" key="7">
    <source>
        <dbReference type="ARBA" id="ARBA00032272"/>
    </source>
</evidence>
<sequence>MTQSTTPDQDQHLIETTVSSEIMAQGKMLTVRYDEARLPNGLISGREYVTHPGAVVVVALTQAGEVVLERQFRYPLHQVFIELPAGKIDAGEPILLTGQRELLEETGYSAQQWIKLGVQHPCIGYSNEVIHIYLALDLHLGNHARDVDEAMDVFVWPFEQVMQAIELGEITDSKTMSAMLLAERYLLKHGLPTGDIGGVFNQDVSR</sequence>
<comment type="cofactor">
    <cofactor evidence="2">
        <name>Mg(2+)</name>
        <dbReference type="ChEBI" id="CHEBI:18420"/>
    </cofactor>
</comment>
<feature type="domain" description="Nudix hydrolase" evidence="8">
    <location>
        <begin position="49"/>
        <end position="178"/>
    </location>
</feature>
<evidence type="ECO:0000256" key="5">
    <source>
        <dbReference type="ARBA" id="ARBA00022801"/>
    </source>
</evidence>
<evidence type="ECO:0000256" key="1">
    <source>
        <dbReference type="ARBA" id="ARBA00000847"/>
    </source>
</evidence>
<dbReference type="RefSeq" id="WP_140003101.1">
    <property type="nucleotide sequence ID" value="NZ_CP040946.1"/>
</dbReference>
<accession>A0A5B8CR62</accession>
<dbReference type="Proteomes" id="UP000311008">
    <property type="component" value="Chromosome"/>
</dbReference>
<keyword evidence="5 9" id="KW-0378">Hydrolase</keyword>
<gene>
    <name evidence="9" type="ORF">FIU01_03930</name>
</gene>
<comment type="catalytic activity">
    <reaction evidence="1">
        <text>GDP-alpha-D-mannose + H2O = alpha-D-mannose 1-phosphate + GMP + 2 H(+)</text>
        <dbReference type="Rhea" id="RHEA:27978"/>
        <dbReference type="ChEBI" id="CHEBI:15377"/>
        <dbReference type="ChEBI" id="CHEBI:15378"/>
        <dbReference type="ChEBI" id="CHEBI:57527"/>
        <dbReference type="ChEBI" id="CHEBI:58115"/>
        <dbReference type="ChEBI" id="CHEBI:58409"/>
    </reaction>
</comment>
<dbReference type="Gene3D" id="3.90.79.10">
    <property type="entry name" value="Nucleoside Triphosphate Pyrophosphohydrolase"/>
    <property type="match status" value="1"/>
</dbReference>
<dbReference type="InterPro" id="IPR000086">
    <property type="entry name" value="NUDIX_hydrolase_dom"/>
</dbReference>
<dbReference type="OrthoDB" id="9806150at2"/>
<dbReference type="Pfam" id="PF00293">
    <property type="entry name" value="NUDIX"/>
    <property type="match status" value="1"/>
</dbReference>
<dbReference type="GO" id="GO:0019693">
    <property type="term" value="P:ribose phosphate metabolic process"/>
    <property type="evidence" value="ECO:0007669"/>
    <property type="project" value="TreeGrafter"/>
</dbReference>
<dbReference type="KEGG" id="mmec:FIU01_03930"/>
<organism evidence="9 10">
    <name type="scientific">Methylophilus medardicus</name>
    <dbReference type="NCBI Taxonomy" id="2588534"/>
    <lineage>
        <taxon>Bacteria</taxon>
        <taxon>Pseudomonadati</taxon>
        <taxon>Pseudomonadota</taxon>
        <taxon>Betaproteobacteria</taxon>
        <taxon>Nitrosomonadales</taxon>
        <taxon>Methylophilaceae</taxon>
        <taxon>Methylophilus</taxon>
    </lineage>
</organism>
<evidence type="ECO:0000256" key="2">
    <source>
        <dbReference type="ARBA" id="ARBA00001946"/>
    </source>
</evidence>
<dbReference type="SUPFAM" id="SSF55811">
    <property type="entry name" value="Nudix"/>
    <property type="match status" value="1"/>
</dbReference>
<evidence type="ECO:0000256" key="4">
    <source>
        <dbReference type="ARBA" id="ARBA00016377"/>
    </source>
</evidence>
<dbReference type="AlphaFoldDB" id="A0A5B8CR62"/>
<dbReference type="GO" id="GO:0005829">
    <property type="term" value="C:cytosol"/>
    <property type="evidence" value="ECO:0007669"/>
    <property type="project" value="TreeGrafter"/>
</dbReference>
<protein>
    <recommendedName>
        <fullName evidence="4">GDP-mannose pyrophosphatase</fullName>
    </recommendedName>
    <alternativeName>
        <fullName evidence="6">GDP-mannose hydrolase</fullName>
    </alternativeName>
    <alternativeName>
        <fullName evidence="7">GDPMK</fullName>
    </alternativeName>
</protein>
<evidence type="ECO:0000313" key="10">
    <source>
        <dbReference type="Proteomes" id="UP000311008"/>
    </source>
</evidence>
<dbReference type="GO" id="GO:0016787">
    <property type="term" value="F:hydrolase activity"/>
    <property type="evidence" value="ECO:0007669"/>
    <property type="project" value="UniProtKB-KW"/>
</dbReference>
<dbReference type="PANTHER" id="PTHR11839:SF18">
    <property type="entry name" value="NUDIX HYDROLASE DOMAIN-CONTAINING PROTEIN"/>
    <property type="match status" value="1"/>
</dbReference>
<comment type="similarity">
    <text evidence="3">Belongs to the Nudix hydrolase family. NudK subfamily.</text>
</comment>
<reference evidence="10" key="1">
    <citation type="journal article" date="2019" name="ISME J.">
        <title>Evolution in action: habitat transition from sediment to the pelagial leads to genome streamlining in Methylophilaceae.</title>
        <authorList>
            <person name="Salcher M."/>
            <person name="Schaefle D."/>
            <person name="Kaspar M."/>
            <person name="Neuenschwander S.M."/>
            <person name="Ghai R."/>
        </authorList>
    </citation>
    <scope>NUCLEOTIDE SEQUENCE [LARGE SCALE GENOMIC DNA]</scope>
    <source>
        <strain evidence="10">MMS-M-51</strain>
    </source>
</reference>
<keyword evidence="10" id="KW-1185">Reference proteome</keyword>
<name>A0A5B8CR62_9PROT</name>
<dbReference type="InterPro" id="IPR015797">
    <property type="entry name" value="NUDIX_hydrolase-like_dom_sf"/>
</dbReference>
<evidence type="ECO:0000259" key="8">
    <source>
        <dbReference type="PROSITE" id="PS51462"/>
    </source>
</evidence>
<dbReference type="PROSITE" id="PS51462">
    <property type="entry name" value="NUDIX"/>
    <property type="match status" value="1"/>
</dbReference>
<dbReference type="EMBL" id="CP040946">
    <property type="protein sequence ID" value="QDC43752.1"/>
    <property type="molecule type" value="Genomic_DNA"/>
</dbReference>
<dbReference type="GO" id="GO:0006753">
    <property type="term" value="P:nucleoside phosphate metabolic process"/>
    <property type="evidence" value="ECO:0007669"/>
    <property type="project" value="TreeGrafter"/>
</dbReference>
<evidence type="ECO:0000256" key="3">
    <source>
        <dbReference type="ARBA" id="ARBA00007275"/>
    </source>
</evidence>
<evidence type="ECO:0000313" key="9">
    <source>
        <dbReference type="EMBL" id="QDC43752.1"/>
    </source>
</evidence>